<name>A0A4Y2NUY1_ARAVE</name>
<evidence type="ECO:0000313" key="2">
    <source>
        <dbReference type="Proteomes" id="UP000499080"/>
    </source>
</evidence>
<reference evidence="1 2" key="1">
    <citation type="journal article" date="2019" name="Sci. Rep.">
        <title>Orb-weaving spider Araneus ventricosus genome elucidates the spidroin gene catalogue.</title>
        <authorList>
            <person name="Kono N."/>
            <person name="Nakamura H."/>
            <person name="Ohtoshi R."/>
            <person name="Moran D.A.P."/>
            <person name="Shinohara A."/>
            <person name="Yoshida Y."/>
            <person name="Fujiwara M."/>
            <person name="Mori M."/>
            <person name="Tomita M."/>
            <person name="Arakawa K."/>
        </authorList>
    </citation>
    <scope>NUCLEOTIDE SEQUENCE [LARGE SCALE GENOMIC DNA]</scope>
</reference>
<dbReference type="AlphaFoldDB" id="A0A4Y2NUY1"/>
<evidence type="ECO:0008006" key="3">
    <source>
        <dbReference type="Google" id="ProtNLM"/>
    </source>
</evidence>
<keyword evidence="2" id="KW-1185">Reference proteome</keyword>
<comment type="caution">
    <text evidence="1">The sequence shown here is derived from an EMBL/GenBank/DDBJ whole genome shotgun (WGS) entry which is preliminary data.</text>
</comment>
<dbReference type="Proteomes" id="UP000499080">
    <property type="component" value="Unassembled WGS sequence"/>
</dbReference>
<organism evidence="1 2">
    <name type="scientific">Araneus ventricosus</name>
    <name type="common">Orbweaver spider</name>
    <name type="synonym">Epeira ventricosa</name>
    <dbReference type="NCBI Taxonomy" id="182803"/>
    <lineage>
        <taxon>Eukaryota</taxon>
        <taxon>Metazoa</taxon>
        <taxon>Ecdysozoa</taxon>
        <taxon>Arthropoda</taxon>
        <taxon>Chelicerata</taxon>
        <taxon>Arachnida</taxon>
        <taxon>Araneae</taxon>
        <taxon>Araneomorphae</taxon>
        <taxon>Entelegynae</taxon>
        <taxon>Araneoidea</taxon>
        <taxon>Araneidae</taxon>
        <taxon>Araneus</taxon>
    </lineage>
</organism>
<protein>
    <recommendedName>
        <fullName evidence="3">DUF5641 domain-containing protein</fullName>
    </recommendedName>
</protein>
<gene>
    <name evidence="1" type="ORF">AVEN_53571_1</name>
</gene>
<sequence length="124" mass="14359">MVGRLVGKVDSHSKGFVKIHFSPVTHVSENPEEYNPHTPSMFLIESRSSNTEDVEELISRSLNKRIKYRSKLFRRNCGNALERNTLATCAKSFEKHPRNPQVGEIVFVGEDNKKRWFWAMVKII</sequence>
<dbReference type="EMBL" id="BGPR01009820">
    <property type="protein sequence ID" value="GBN42509.1"/>
    <property type="molecule type" value="Genomic_DNA"/>
</dbReference>
<dbReference type="OrthoDB" id="6434609at2759"/>
<accession>A0A4Y2NUY1</accession>
<proteinExistence type="predicted"/>
<evidence type="ECO:0000313" key="1">
    <source>
        <dbReference type="EMBL" id="GBN42509.1"/>
    </source>
</evidence>